<sequence length="95" mass="11149">IGALFLKCQQISQTLGPIFRNVDNLLYEDHLELAKNIINFAGFVINIAYLQQFPSASWWFEVHCIEEEKLYDLLLEQEGTWYTVKAFFKYDNAPI</sequence>
<accession>A0A9N9HJL4</accession>
<evidence type="ECO:0000313" key="1">
    <source>
        <dbReference type="EMBL" id="CAG8679188.1"/>
    </source>
</evidence>
<gene>
    <name evidence="1" type="ORF">ALEPTO_LOCUS10805</name>
</gene>
<protein>
    <submittedName>
        <fullName evidence="1">14207_t:CDS:1</fullName>
    </submittedName>
</protein>
<keyword evidence="2" id="KW-1185">Reference proteome</keyword>
<name>A0A9N9HJL4_9GLOM</name>
<dbReference type="AlphaFoldDB" id="A0A9N9HJL4"/>
<comment type="caution">
    <text evidence="1">The sequence shown here is derived from an EMBL/GenBank/DDBJ whole genome shotgun (WGS) entry which is preliminary data.</text>
</comment>
<organism evidence="1 2">
    <name type="scientific">Ambispora leptoticha</name>
    <dbReference type="NCBI Taxonomy" id="144679"/>
    <lineage>
        <taxon>Eukaryota</taxon>
        <taxon>Fungi</taxon>
        <taxon>Fungi incertae sedis</taxon>
        <taxon>Mucoromycota</taxon>
        <taxon>Glomeromycotina</taxon>
        <taxon>Glomeromycetes</taxon>
        <taxon>Archaeosporales</taxon>
        <taxon>Ambisporaceae</taxon>
        <taxon>Ambispora</taxon>
    </lineage>
</organism>
<dbReference type="Proteomes" id="UP000789508">
    <property type="component" value="Unassembled WGS sequence"/>
</dbReference>
<evidence type="ECO:0000313" key="2">
    <source>
        <dbReference type="Proteomes" id="UP000789508"/>
    </source>
</evidence>
<dbReference type="OrthoDB" id="2315602at2759"/>
<dbReference type="EMBL" id="CAJVPS010013819">
    <property type="protein sequence ID" value="CAG8679188.1"/>
    <property type="molecule type" value="Genomic_DNA"/>
</dbReference>
<reference evidence="1" key="1">
    <citation type="submission" date="2021-06" db="EMBL/GenBank/DDBJ databases">
        <authorList>
            <person name="Kallberg Y."/>
            <person name="Tangrot J."/>
            <person name="Rosling A."/>
        </authorList>
    </citation>
    <scope>NUCLEOTIDE SEQUENCE</scope>
    <source>
        <strain evidence="1">FL130A</strain>
    </source>
</reference>
<feature type="non-terminal residue" evidence="1">
    <location>
        <position position="95"/>
    </location>
</feature>
<proteinExistence type="predicted"/>
<feature type="non-terminal residue" evidence="1">
    <location>
        <position position="1"/>
    </location>
</feature>